<dbReference type="Pfam" id="PF01912">
    <property type="entry name" value="eIF-6"/>
    <property type="match status" value="1"/>
</dbReference>
<dbReference type="AlphaFoldDB" id="T1CZR2"/>
<reference evidence="3" key="2">
    <citation type="journal article" date="2014" name="ISME J.">
        <title>Microbial stratification in low pH oxic and suboxic macroscopic growths along an acid mine drainage.</title>
        <authorList>
            <person name="Mendez-Garcia C."/>
            <person name="Mesa V."/>
            <person name="Sprenger R.R."/>
            <person name="Richter M."/>
            <person name="Diez M.S."/>
            <person name="Solano J."/>
            <person name="Bargiela R."/>
            <person name="Golyshina O.V."/>
            <person name="Manteca A."/>
            <person name="Ramos J.L."/>
            <person name="Gallego J.R."/>
            <person name="Llorente I."/>
            <person name="Martins Dos Santos V.A."/>
            <person name="Jensen O.N."/>
            <person name="Pelaez A.I."/>
            <person name="Sanchez J."/>
            <person name="Ferrer M."/>
        </authorList>
    </citation>
    <scope>NUCLEOTIDE SEQUENCE</scope>
</reference>
<dbReference type="GO" id="GO:0003743">
    <property type="term" value="F:translation initiation factor activity"/>
    <property type="evidence" value="ECO:0007669"/>
    <property type="project" value="UniProtKB-KW"/>
</dbReference>
<evidence type="ECO:0000256" key="1">
    <source>
        <dbReference type="ARBA" id="ARBA00022540"/>
    </source>
</evidence>
<reference evidence="3" key="1">
    <citation type="submission" date="2013-08" db="EMBL/GenBank/DDBJ databases">
        <authorList>
            <person name="Mendez C."/>
            <person name="Richter M."/>
            <person name="Ferrer M."/>
            <person name="Sanchez J."/>
        </authorList>
    </citation>
    <scope>NUCLEOTIDE SEQUENCE</scope>
</reference>
<dbReference type="Gene3D" id="3.75.10.10">
    <property type="entry name" value="L-arginine/glycine Amidinotransferase, Chain A"/>
    <property type="match status" value="1"/>
</dbReference>
<dbReference type="GO" id="GO:0042256">
    <property type="term" value="P:cytosolic ribosome assembly"/>
    <property type="evidence" value="ECO:0007669"/>
    <property type="project" value="InterPro"/>
</dbReference>
<dbReference type="PANTHER" id="PTHR10784">
    <property type="entry name" value="TRANSLATION INITIATION FACTOR 6"/>
    <property type="match status" value="1"/>
</dbReference>
<keyword evidence="1 3" id="KW-0396">Initiation factor</keyword>
<protein>
    <submittedName>
        <fullName evidence="3">Translation initiation factor IF-6</fullName>
    </submittedName>
</protein>
<evidence type="ECO:0000256" key="2">
    <source>
        <dbReference type="ARBA" id="ARBA00022917"/>
    </source>
</evidence>
<comment type="caution">
    <text evidence="3">The sequence shown here is derived from an EMBL/GenBank/DDBJ whole genome shotgun (WGS) entry which is preliminary data.</text>
</comment>
<dbReference type="SUPFAM" id="SSF55909">
    <property type="entry name" value="Pentein"/>
    <property type="match status" value="1"/>
</dbReference>
<name>T1CZR2_9ZZZZ</name>
<dbReference type="GO" id="GO:0043022">
    <property type="term" value="F:ribosome binding"/>
    <property type="evidence" value="ECO:0007669"/>
    <property type="project" value="InterPro"/>
</dbReference>
<proteinExistence type="predicted"/>
<accession>T1CZR2</accession>
<dbReference type="InterPro" id="IPR002769">
    <property type="entry name" value="eIF6"/>
</dbReference>
<keyword evidence="2" id="KW-0648">Protein biosynthesis</keyword>
<gene>
    <name evidence="3" type="ORF">B1A_03855</name>
</gene>
<dbReference type="SMART" id="SM00654">
    <property type="entry name" value="eIF6"/>
    <property type="match status" value="1"/>
</dbReference>
<dbReference type="EMBL" id="AUZX01002816">
    <property type="protein sequence ID" value="EQD75670.1"/>
    <property type="molecule type" value="Genomic_DNA"/>
</dbReference>
<evidence type="ECO:0000313" key="3">
    <source>
        <dbReference type="EMBL" id="EQD75670.1"/>
    </source>
</evidence>
<sequence>MISDALGVEVLRQTIGGIKTVGSASIVTNKGMLVNPETNDEEIDQLSKFFKVPVKAGTANYGSIFVGSCMIANSKGALVGWDTTPIEIGRIDDVL</sequence>
<organism evidence="3">
    <name type="scientific">mine drainage metagenome</name>
    <dbReference type="NCBI Taxonomy" id="410659"/>
    <lineage>
        <taxon>unclassified sequences</taxon>
        <taxon>metagenomes</taxon>
        <taxon>ecological metagenomes</taxon>
    </lineage>
</organism>